<dbReference type="EMBL" id="HG994586">
    <property type="protein sequence ID" value="CAF3010134.1"/>
    <property type="molecule type" value="Genomic_DNA"/>
</dbReference>
<feature type="region of interest" description="Disordered" evidence="4">
    <location>
        <begin position="1"/>
        <end position="91"/>
    </location>
</feature>
<dbReference type="PROSITE" id="PS50222">
    <property type="entry name" value="EF_HAND_2"/>
    <property type="match status" value="3"/>
</dbReference>
<keyword evidence="1" id="KW-0479">Metal-binding</keyword>
<dbReference type="CDD" id="cd00051">
    <property type="entry name" value="EFh"/>
    <property type="match status" value="1"/>
</dbReference>
<dbReference type="PRINTS" id="PR00450">
    <property type="entry name" value="RECOVERIN"/>
</dbReference>
<dbReference type="InterPro" id="IPR011992">
    <property type="entry name" value="EF-hand-dom_pair"/>
</dbReference>
<feature type="compositionally biased region" description="Low complexity" evidence="4">
    <location>
        <begin position="48"/>
        <end position="62"/>
    </location>
</feature>
<dbReference type="Proteomes" id="UP000675881">
    <property type="component" value="Chromosome 7"/>
</dbReference>
<organism evidence="6 7">
    <name type="scientific">Lepeophtheirus salmonis</name>
    <name type="common">Salmon louse</name>
    <name type="synonym">Caligus salmonis</name>
    <dbReference type="NCBI Taxonomy" id="72036"/>
    <lineage>
        <taxon>Eukaryota</taxon>
        <taxon>Metazoa</taxon>
        <taxon>Ecdysozoa</taxon>
        <taxon>Arthropoda</taxon>
        <taxon>Crustacea</taxon>
        <taxon>Multicrustacea</taxon>
        <taxon>Hexanauplia</taxon>
        <taxon>Copepoda</taxon>
        <taxon>Siphonostomatoida</taxon>
        <taxon>Caligidae</taxon>
        <taxon>Lepeophtheirus</taxon>
    </lineage>
</organism>
<keyword evidence="7" id="KW-1185">Reference proteome</keyword>
<dbReference type="InterPro" id="IPR018247">
    <property type="entry name" value="EF_Hand_1_Ca_BS"/>
</dbReference>
<protein>
    <submittedName>
        <fullName evidence="6">NCS1</fullName>
    </submittedName>
</protein>
<gene>
    <name evidence="6" type="ORF">LSAA_12713</name>
</gene>
<feature type="domain" description="EF-hand" evidence="5">
    <location>
        <begin position="255"/>
        <end position="291"/>
    </location>
</feature>
<proteinExistence type="predicted"/>
<dbReference type="PANTHER" id="PTHR23055:SF80">
    <property type="entry name" value="GUANYLYL CYCLASE-ACTIVATING PROTEIN 3"/>
    <property type="match status" value="1"/>
</dbReference>
<evidence type="ECO:0000313" key="7">
    <source>
        <dbReference type="Proteomes" id="UP000675881"/>
    </source>
</evidence>
<dbReference type="Gene3D" id="1.10.238.10">
    <property type="entry name" value="EF-hand"/>
    <property type="match status" value="1"/>
</dbReference>
<dbReference type="SMART" id="SM00054">
    <property type="entry name" value="EFh"/>
    <property type="match status" value="3"/>
</dbReference>
<feature type="region of interest" description="Disordered" evidence="4">
    <location>
        <begin position="105"/>
        <end position="164"/>
    </location>
</feature>
<dbReference type="GO" id="GO:0008048">
    <property type="term" value="F:calcium sensitive guanylate cyclase activator activity"/>
    <property type="evidence" value="ECO:0007669"/>
    <property type="project" value="TreeGrafter"/>
</dbReference>
<dbReference type="AlphaFoldDB" id="A0A7R8D2Y3"/>
<dbReference type="Pfam" id="PF00036">
    <property type="entry name" value="EF-hand_1"/>
    <property type="match status" value="2"/>
</dbReference>
<evidence type="ECO:0000256" key="1">
    <source>
        <dbReference type="ARBA" id="ARBA00022723"/>
    </source>
</evidence>
<evidence type="ECO:0000256" key="2">
    <source>
        <dbReference type="ARBA" id="ARBA00022737"/>
    </source>
</evidence>
<feature type="compositionally biased region" description="Basic and acidic residues" evidence="4">
    <location>
        <begin position="1"/>
        <end position="17"/>
    </location>
</feature>
<evidence type="ECO:0000256" key="4">
    <source>
        <dbReference type="SAM" id="MobiDB-lite"/>
    </source>
</evidence>
<dbReference type="InterPro" id="IPR002048">
    <property type="entry name" value="EF_hand_dom"/>
</dbReference>
<reference evidence="6" key="1">
    <citation type="submission" date="2021-02" db="EMBL/GenBank/DDBJ databases">
        <authorList>
            <person name="Bekaert M."/>
        </authorList>
    </citation>
    <scope>NUCLEOTIDE SEQUENCE</scope>
    <source>
        <strain evidence="6">IoA-00</strain>
    </source>
</reference>
<name>A0A7R8D2Y3_LEPSM</name>
<keyword evidence="3" id="KW-0106">Calcium</keyword>
<accession>A0A7R8D2Y3</accession>
<feature type="compositionally biased region" description="Basic and acidic residues" evidence="4">
    <location>
        <begin position="72"/>
        <end position="91"/>
    </location>
</feature>
<evidence type="ECO:0000259" key="5">
    <source>
        <dbReference type="PROSITE" id="PS50222"/>
    </source>
</evidence>
<dbReference type="PROSITE" id="PS00018">
    <property type="entry name" value="EF_HAND_1"/>
    <property type="match status" value="2"/>
</dbReference>
<dbReference type="PANTHER" id="PTHR23055">
    <property type="entry name" value="CALCIUM BINDING PROTEINS"/>
    <property type="match status" value="1"/>
</dbReference>
<keyword evidence="2" id="KW-0677">Repeat</keyword>
<dbReference type="OrthoDB" id="191686at2759"/>
<dbReference type="GO" id="GO:0005509">
    <property type="term" value="F:calcium ion binding"/>
    <property type="evidence" value="ECO:0007669"/>
    <property type="project" value="InterPro"/>
</dbReference>
<feature type="region of interest" description="Disordered" evidence="4">
    <location>
        <begin position="321"/>
        <end position="348"/>
    </location>
</feature>
<evidence type="ECO:0000313" key="6">
    <source>
        <dbReference type="EMBL" id="CAF3010134.1"/>
    </source>
</evidence>
<feature type="domain" description="EF-hand" evidence="5">
    <location>
        <begin position="387"/>
        <end position="422"/>
    </location>
</feature>
<evidence type="ECO:0000256" key="3">
    <source>
        <dbReference type="ARBA" id="ARBA00022837"/>
    </source>
</evidence>
<dbReference type="SUPFAM" id="SSF47473">
    <property type="entry name" value="EF-hand"/>
    <property type="match status" value="1"/>
</dbReference>
<feature type="domain" description="EF-hand" evidence="5">
    <location>
        <begin position="219"/>
        <end position="254"/>
    </location>
</feature>
<sequence length="429" mass="48931">MSTETKKTTQIRDKSQDAPRFGRRASGDKLTRGPSNKSHKTNHPPSYNNNNNKNNSSGSNGKMRIKKALQKSTKESPEGFKGKEDENVPGHLKEFLASIAISKGQTVREARKKKEREQSGSSDSSESSSSESEEEIPITEPEVHNASDDSSEDESEKDIPLKKNSLSETDYTQIRETTKFSEFEIHNLWNQFKDNFPSGRLNRQQLSQLLSQIFRKKADNALVVENIMRLFDTDGSGFISFRELIVAFSMSMKGSIDEKLHWAFKLYDQDNSNEIDEDDEMIEIFQRLCRIATGGVKSHEPELPSEKEKNTAILPQIVKPMHTKPPKEEEKTSHRGQTSTPIPGSPIVTRVKGKKKDVYVPFQDKKKKEEEVQRLLEERERNCELFDARQRAIEIFQSLDTDGNGYVTEEEFIRGCQTDDSFIILLNSF</sequence>
<feature type="compositionally biased region" description="Low complexity" evidence="4">
    <location>
        <begin position="119"/>
        <end position="130"/>
    </location>
</feature>
<dbReference type="InterPro" id="IPR028846">
    <property type="entry name" value="Recoverin"/>
</dbReference>